<dbReference type="InterPro" id="IPR014027">
    <property type="entry name" value="UDP-Glc/GDP-Man_DH_C"/>
</dbReference>
<dbReference type="Pfam" id="PF03721">
    <property type="entry name" value="UDPG_MGDP_dh_N"/>
    <property type="match status" value="1"/>
</dbReference>
<protein>
    <submittedName>
        <fullName evidence="6">UDP-N-acetyl-D-galactosamine dehydrogenase</fullName>
        <ecNumber evidence="6">1.1.1.-</ecNumber>
    </submittedName>
</protein>
<evidence type="ECO:0000313" key="7">
    <source>
        <dbReference type="Proteomes" id="UP000576209"/>
    </source>
</evidence>
<evidence type="ECO:0000256" key="1">
    <source>
        <dbReference type="ARBA" id="ARBA00006601"/>
    </source>
</evidence>
<organism evidence="6 7">
    <name type="scientific">Neolewinella aquimaris</name>
    <dbReference type="NCBI Taxonomy" id="1835722"/>
    <lineage>
        <taxon>Bacteria</taxon>
        <taxon>Pseudomonadati</taxon>
        <taxon>Bacteroidota</taxon>
        <taxon>Saprospiria</taxon>
        <taxon>Saprospirales</taxon>
        <taxon>Lewinellaceae</taxon>
        <taxon>Neolewinella</taxon>
    </lineage>
</organism>
<dbReference type="InterPro" id="IPR017476">
    <property type="entry name" value="UDP-Glc/GDP-Man"/>
</dbReference>
<dbReference type="EMBL" id="JACIFF010000007">
    <property type="protein sequence ID" value="MBB4080242.1"/>
    <property type="molecule type" value="Genomic_DNA"/>
</dbReference>
<gene>
    <name evidence="6" type="ORF">GGR28_002872</name>
</gene>
<evidence type="ECO:0000256" key="4">
    <source>
        <dbReference type="PIRNR" id="PIRNR000124"/>
    </source>
</evidence>
<dbReference type="InterPro" id="IPR014026">
    <property type="entry name" value="UDP-Glc/GDP-Man_DH_dimer"/>
</dbReference>
<dbReference type="GO" id="GO:0051287">
    <property type="term" value="F:NAD binding"/>
    <property type="evidence" value="ECO:0007669"/>
    <property type="project" value="InterPro"/>
</dbReference>
<comment type="caution">
    <text evidence="6">The sequence shown here is derived from an EMBL/GenBank/DDBJ whole genome shotgun (WGS) entry which is preliminary data.</text>
</comment>
<dbReference type="InterPro" id="IPR001732">
    <property type="entry name" value="UDP-Glc/GDP-Man_DH_N"/>
</dbReference>
<dbReference type="AlphaFoldDB" id="A0A840E943"/>
<dbReference type="SUPFAM" id="SSF48179">
    <property type="entry name" value="6-phosphogluconate dehydrogenase C-terminal domain-like"/>
    <property type="match status" value="1"/>
</dbReference>
<dbReference type="PANTHER" id="PTHR43491">
    <property type="entry name" value="UDP-N-ACETYL-D-MANNOSAMINE DEHYDROGENASE"/>
    <property type="match status" value="1"/>
</dbReference>
<dbReference type="InterPro" id="IPR028359">
    <property type="entry name" value="UDP_ManNAc/GlcNAc_DH"/>
</dbReference>
<evidence type="ECO:0000313" key="6">
    <source>
        <dbReference type="EMBL" id="MBB4080242.1"/>
    </source>
</evidence>
<keyword evidence="7" id="KW-1185">Reference proteome</keyword>
<dbReference type="Pfam" id="PF00984">
    <property type="entry name" value="UDPG_MGDP_dh"/>
    <property type="match status" value="1"/>
</dbReference>
<dbReference type="SMART" id="SM00984">
    <property type="entry name" value="UDPG_MGDP_dh_C"/>
    <property type="match status" value="1"/>
</dbReference>
<evidence type="ECO:0000259" key="5">
    <source>
        <dbReference type="SMART" id="SM00984"/>
    </source>
</evidence>
<accession>A0A840E943</accession>
<dbReference type="Pfam" id="PF03720">
    <property type="entry name" value="UDPG_MGDP_dh_C"/>
    <property type="match status" value="1"/>
</dbReference>
<name>A0A840E943_9BACT</name>
<proteinExistence type="inferred from homology"/>
<evidence type="ECO:0000256" key="2">
    <source>
        <dbReference type="ARBA" id="ARBA00023002"/>
    </source>
</evidence>
<dbReference type="Gene3D" id="3.40.50.720">
    <property type="entry name" value="NAD(P)-binding Rossmann-like Domain"/>
    <property type="match status" value="2"/>
</dbReference>
<dbReference type="InterPro" id="IPR036291">
    <property type="entry name" value="NAD(P)-bd_dom_sf"/>
</dbReference>
<dbReference type="SUPFAM" id="SSF52413">
    <property type="entry name" value="UDP-glucose/GDP-mannose dehydrogenase C-terminal domain"/>
    <property type="match status" value="1"/>
</dbReference>
<dbReference type="GO" id="GO:0016628">
    <property type="term" value="F:oxidoreductase activity, acting on the CH-CH group of donors, NAD or NADP as acceptor"/>
    <property type="evidence" value="ECO:0007669"/>
    <property type="project" value="InterPro"/>
</dbReference>
<dbReference type="GO" id="GO:0000271">
    <property type="term" value="P:polysaccharide biosynthetic process"/>
    <property type="evidence" value="ECO:0007669"/>
    <property type="project" value="InterPro"/>
</dbReference>
<dbReference type="Proteomes" id="UP000576209">
    <property type="component" value="Unassembled WGS sequence"/>
</dbReference>
<reference evidence="6 7" key="1">
    <citation type="submission" date="2020-08" db="EMBL/GenBank/DDBJ databases">
        <title>Genomic Encyclopedia of Type Strains, Phase IV (KMG-IV): sequencing the most valuable type-strain genomes for metagenomic binning, comparative biology and taxonomic classification.</title>
        <authorList>
            <person name="Goeker M."/>
        </authorList>
    </citation>
    <scope>NUCLEOTIDE SEQUENCE [LARGE SCALE GENOMIC DNA]</scope>
    <source>
        <strain evidence="6 7">DSM 105137</strain>
    </source>
</reference>
<dbReference type="EC" id="1.1.1.-" evidence="6"/>
<keyword evidence="2 6" id="KW-0560">Oxidoreductase</keyword>
<dbReference type="PIRSF" id="PIRSF500136">
    <property type="entry name" value="UDP_ManNAc_DH"/>
    <property type="match status" value="1"/>
</dbReference>
<dbReference type="InterPro" id="IPR008927">
    <property type="entry name" value="6-PGluconate_DH-like_C_sf"/>
</dbReference>
<dbReference type="PIRSF" id="PIRSF000124">
    <property type="entry name" value="UDPglc_GDPman_dh"/>
    <property type="match status" value="1"/>
</dbReference>
<dbReference type="NCBIfam" id="TIGR03026">
    <property type="entry name" value="NDP-sugDHase"/>
    <property type="match status" value="1"/>
</dbReference>
<dbReference type="InterPro" id="IPR036220">
    <property type="entry name" value="UDP-Glc/GDP-Man_DH_C_sf"/>
</dbReference>
<dbReference type="RefSeq" id="WP_183496476.1">
    <property type="nucleotide sequence ID" value="NZ_JACIFF010000007.1"/>
</dbReference>
<sequence>MSTLNGTTTQINAQRELNAYRSKEKSISVVGLGYVGLPLALELAKKFRVIGFDISAPRVEMMRNGQDPSEELEASAFDDKDITFSSDPVDLAKASFHIVAVPTPVDESRTPNLRPLLGASRSVGKALSAGDIVVFESTVYPGCTEEDCVPLLEEESGLTYLEDFTVGYSPERINPGDKEHTVDKILKIVSGSDPETLKVVSGIYGDIITAGIYEAASIKVAEAAKVIENSQRDVNISFVNELSIIFRQMGIDTQDVLEAAGTKWNFLPFRPGLVGGHCISVDPYYLLHKSVKMGYDPLVIASGRRINDRMPAFIAKELVQALLKANKNPKQAKVLVLGVTFKENVADIRNSKVVDVVRELMDFGVNVQLHDPYASPNEIAHEYGLTMVEEVGKQYDAIVVAVSHDKFKSFTLDKFRELSRDNLLLFDLKGLYDRAELQDGEEIWRL</sequence>
<keyword evidence="3" id="KW-0520">NAD</keyword>
<feature type="domain" description="UDP-glucose/GDP-mannose dehydrogenase C-terminal" evidence="5">
    <location>
        <begin position="335"/>
        <end position="434"/>
    </location>
</feature>
<dbReference type="GO" id="GO:0016616">
    <property type="term" value="F:oxidoreductase activity, acting on the CH-OH group of donors, NAD or NADP as acceptor"/>
    <property type="evidence" value="ECO:0007669"/>
    <property type="project" value="InterPro"/>
</dbReference>
<dbReference type="SUPFAM" id="SSF51735">
    <property type="entry name" value="NAD(P)-binding Rossmann-fold domains"/>
    <property type="match status" value="1"/>
</dbReference>
<dbReference type="PANTHER" id="PTHR43491:SF2">
    <property type="entry name" value="UDP-N-ACETYL-D-MANNOSAMINE DEHYDROGENASE"/>
    <property type="match status" value="1"/>
</dbReference>
<evidence type="ECO:0000256" key="3">
    <source>
        <dbReference type="ARBA" id="ARBA00023027"/>
    </source>
</evidence>
<comment type="similarity">
    <text evidence="1 4">Belongs to the UDP-glucose/GDP-mannose dehydrogenase family.</text>
</comment>